<comment type="similarity">
    <text evidence="3">Belongs to the complex I 75 kDa subunit family.</text>
</comment>
<dbReference type="SUPFAM" id="SSF54862">
    <property type="entry name" value="4Fe-4S ferredoxins"/>
    <property type="match status" value="1"/>
</dbReference>
<evidence type="ECO:0000256" key="4">
    <source>
        <dbReference type="ARBA" id="ARBA00022485"/>
    </source>
</evidence>
<sequence length="498" mass="54200">MRRRGNNEPVNTAKTLEFFINGEPCTAYQGESVIQAAQRAGVSIPHFCWHPELSVPGNCRICMVEVEQDAGDPWFDIGCNMPVTAGMRVLTETDTVKNLRRDTMQFITLNHPVDCGICNKAGECILQDYHYEHNGQASLSSDRKNHATKFYPLSDRIMLDNERCIMCTRCVRFTHEVSESHALAAVYRGDHALIRPAEDANFNEDAYSDNVIDICPVGALLSRENLDHARVWYTKATPSVCPGCSRGCSVNIWHRKPEWALKALDPQLNVRIERVTPLENSAVNGPWICNKGRDLAKLFERPRATQAMMRGQGVEVATATANAAALLASARRAVALVSSWGSNEELSAFASAFASRLGKTLTAYSKADHAPQVGEVLEDQLLIKADKNPNLTAAVSHFPLLPNDVASALAGADVVLVWGEGVASEQLPAGAKVIRLESYAHPSHSTADVFLPISIQTERSGHYTNCEGTVTPFSACFAPKAPVAHAAELFGPLAGVPA</sequence>
<dbReference type="GO" id="GO:0051537">
    <property type="term" value="F:2 iron, 2 sulfur cluster binding"/>
    <property type="evidence" value="ECO:0007669"/>
    <property type="project" value="UniProtKB-KW"/>
</dbReference>
<dbReference type="SMART" id="SM00929">
    <property type="entry name" value="NADH-G_4Fe-4S_3"/>
    <property type="match status" value="1"/>
</dbReference>
<feature type="domain" description="4Fe-4S His(Cys)3-ligated-type" evidence="15">
    <location>
        <begin position="95"/>
        <end position="134"/>
    </location>
</feature>
<dbReference type="GO" id="GO:0051539">
    <property type="term" value="F:4 iron, 4 sulfur cluster binding"/>
    <property type="evidence" value="ECO:0007669"/>
    <property type="project" value="UniProtKB-KW"/>
</dbReference>
<dbReference type="eggNOG" id="COG1034">
    <property type="taxonomic scope" value="Bacteria"/>
</dbReference>
<evidence type="ECO:0000259" key="15">
    <source>
        <dbReference type="PROSITE" id="PS51839"/>
    </source>
</evidence>
<feature type="domain" description="2Fe-2S ferredoxin-type" evidence="13">
    <location>
        <begin position="14"/>
        <end position="95"/>
    </location>
</feature>
<dbReference type="InterPro" id="IPR019574">
    <property type="entry name" value="NADH_UbQ_OxRdtase_Gsu_4Fe4S-bd"/>
</dbReference>
<keyword evidence="17" id="KW-1185">Reference proteome</keyword>
<dbReference type="InterPro" id="IPR006963">
    <property type="entry name" value="Mopterin_OxRdtase_4Fe-4S_dom"/>
</dbReference>
<name>A0A145Q443_9BACT</name>
<dbReference type="PROSITE" id="PS51839">
    <property type="entry name" value="4FE4S_HC3"/>
    <property type="match status" value="1"/>
</dbReference>
<dbReference type="Pfam" id="PF13510">
    <property type="entry name" value="Fer2_4"/>
    <property type="match status" value="1"/>
</dbReference>
<evidence type="ECO:0000256" key="3">
    <source>
        <dbReference type="ARBA" id="ARBA00005404"/>
    </source>
</evidence>
<comment type="cofactor">
    <cofactor evidence="1">
        <name>[4Fe-4S] cluster</name>
        <dbReference type="ChEBI" id="CHEBI:49883"/>
    </cofactor>
</comment>
<dbReference type="PANTHER" id="PTHR43105:SF12">
    <property type="entry name" value="NADH-QUINONE OXIDOREDUCTASE SUBUNIT G"/>
    <property type="match status" value="1"/>
</dbReference>
<dbReference type="GO" id="GO:0003954">
    <property type="term" value="F:NADH dehydrogenase activity"/>
    <property type="evidence" value="ECO:0007669"/>
    <property type="project" value="TreeGrafter"/>
</dbReference>
<keyword evidence="9" id="KW-0411">Iron-sulfur</keyword>
<evidence type="ECO:0000256" key="8">
    <source>
        <dbReference type="ARBA" id="ARBA00023004"/>
    </source>
</evidence>
<dbReference type="KEGG" id="gph:GEMMAAP_12100"/>
<dbReference type="InterPro" id="IPR054351">
    <property type="entry name" value="NADH_UbQ_OxRdtase_ferredoxin"/>
</dbReference>
<dbReference type="SMART" id="SM00926">
    <property type="entry name" value="Molybdop_Fe4S4"/>
    <property type="match status" value="1"/>
</dbReference>
<keyword evidence="11" id="KW-0472">Membrane</keyword>
<dbReference type="FunFam" id="3.10.20.740:FF:000004">
    <property type="entry name" value="NADH-quinone oxidoreductase"/>
    <property type="match status" value="1"/>
</dbReference>
<reference evidence="16 17" key="1">
    <citation type="journal article" date="2014" name="Proc. Natl. Acad. Sci. U.S.A.">
        <title>Functional type 2 photosynthetic reaction centers found in the rare bacterial phylum Gemmatimonadetes.</title>
        <authorList>
            <person name="Zeng Y."/>
            <person name="Feng F."/>
            <person name="Medova H."/>
            <person name="Dean J."/>
            <person name="Koblizek M."/>
        </authorList>
    </citation>
    <scope>NUCLEOTIDE SEQUENCE [LARGE SCALE GENOMIC DNA]</scope>
    <source>
        <strain evidence="16 17">AP64</strain>
    </source>
</reference>
<comment type="subcellular location">
    <subcellularLocation>
        <location evidence="2">Membrane</location>
    </subcellularLocation>
</comment>
<evidence type="ECO:0000256" key="5">
    <source>
        <dbReference type="ARBA" id="ARBA00022714"/>
    </source>
</evidence>
<dbReference type="PROSITE" id="PS51085">
    <property type="entry name" value="2FE2S_FER_2"/>
    <property type="match status" value="1"/>
</dbReference>
<evidence type="ECO:0000259" key="13">
    <source>
        <dbReference type="PROSITE" id="PS51085"/>
    </source>
</evidence>
<dbReference type="InterPro" id="IPR001041">
    <property type="entry name" value="2Fe-2S_ferredoxin-type"/>
</dbReference>
<dbReference type="SUPFAM" id="SSF53706">
    <property type="entry name" value="Formate dehydrogenase/DMSO reductase, domains 1-3"/>
    <property type="match status" value="1"/>
</dbReference>
<evidence type="ECO:0000259" key="14">
    <source>
        <dbReference type="PROSITE" id="PS51669"/>
    </source>
</evidence>
<dbReference type="GO" id="GO:0008137">
    <property type="term" value="F:NADH dehydrogenase (ubiquinone) activity"/>
    <property type="evidence" value="ECO:0007669"/>
    <property type="project" value="InterPro"/>
</dbReference>
<evidence type="ECO:0000256" key="10">
    <source>
        <dbReference type="ARBA" id="ARBA00023027"/>
    </source>
</evidence>
<evidence type="ECO:0000256" key="7">
    <source>
        <dbReference type="ARBA" id="ARBA00022967"/>
    </source>
</evidence>
<gene>
    <name evidence="16" type="ORF">GEMMAAP_12100</name>
</gene>
<keyword evidence="4" id="KW-0004">4Fe-4S</keyword>
<dbReference type="Gene3D" id="3.30.200.210">
    <property type="match status" value="1"/>
</dbReference>
<comment type="cofactor">
    <cofactor evidence="12">
        <name>[2Fe-2S] cluster</name>
        <dbReference type="ChEBI" id="CHEBI:190135"/>
    </cofactor>
</comment>
<keyword evidence="6" id="KW-0479">Metal-binding</keyword>
<dbReference type="PROSITE" id="PS00641">
    <property type="entry name" value="COMPLEX1_75K_1"/>
    <property type="match status" value="1"/>
</dbReference>
<keyword evidence="8" id="KW-0408">Iron</keyword>
<dbReference type="Gene3D" id="3.30.70.20">
    <property type="match status" value="1"/>
</dbReference>
<evidence type="ECO:0000313" key="16">
    <source>
        <dbReference type="EMBL" id="AMW06813.1"/>
    </source>
</evidence>
<keyword evidence="5" id="KW-0001">2Fe-2S</keyword>
<feature type="domain" description="4Fe-4S Mo/W bis-MGD-type" evidence="14">
    <location>
        <begin position="234"/>
        <end position="303"/>
    </location>
</feature>
<dbReference type="InterPro" id="IPR050123">
    <property type="entry name" value="Prok_molybdopt-oxidoreductase"/>
</dbReference>
<dbReference type="InterPro" id="IPR000283">
    <property type="entry name" value="NADH_UbQ_OxRdtase_75kDa_su_CS"/>
</dbReference>
<proteinExistence type="inferred from homology"/>
<dbReference type="Proteomes" id="UP000076404">
    <property type="component" value="Chromosome"/>
</dbReference>
<dbReference type="InterPro" id="IPR036010">
    <property type="entry name" value="2Fe-2S_ferredoxin-like_sf"/>
</dbReference>
<protein>
    <submittedName>
        <fullName evidence="16">NADH-quinone oxidoreductase</fullName>
    </submittedName>
</protein>
<dbReference type="STRING" id="1379270.GEMMAAP_12100"/>
<evidence type="ECO:0000256" key="11">
    <source>
        <dbReference type="ARBA" id="ARBA00023136"/>
    </source>
</evidence>
<dbReference type="CDD" id="cd00368">
    <property type="entry name" value="Molybdopterin-Binding"/>
    <property type="match status" value="1"/>
</dbReference>
<dbReference type="PROSITE" id="PS51669">
    <property type="entry name" value="4FE4S_MOW_BIS_MGD"/>
    <property type="match status" value="1"/>
</dbReference>
<dbReference type="GO" id="GO:0016020">
    <property type="term" value="C:membrane"/>
    <property type="evidence" value="ECO:0007669"/>
    <property type="project" value="UniProtKB-SubCell"/>
</dbReference>
<dbReference type="Pfam" id="PF04879">
    <property type="entry name" value="Molybdop_Fe4S4"/>
    <property type="match status" value="1"/>
</dbReference>
<evidence type="ECO:0000256" key="9">
    <source>
        <dbReference type="ARBA" id="ARBA00023014"/>
    </source>
</evidence>
<dbReference type="Gene3D" id="3.10.20.740">
    <property type="match status" value="1"/>
</dbReference>
<evidence type="ECO:0000256" key="6">
    <source>
        <dbReference type="ARBA" id="ARBA00022723"/>
    </source>
</evidence>
<reference evidence="16 17" key="2">
    <citation type="journal article" date="2016" name="Environ. Microbiol. Rep.">
        <title>Metagenomic evidence for the presence of phototrophic Gemmatimonadetes bacteria in diverse environments.</title>
        <authorList>
            <person name="Zeng Y."/>
            <person name="Baumbach J."/>
            <person name="Barbosa E.G."/>
            <person name="Azevedo V."/>
            <person name="Zhang C."/>
            <person name="Koblizek M."/>
        </authorList>
    </citation>
    <scope>NUCLEOTIDE SEQUENCE [LARGE SCALE GENOMIC DNA]</scope>
    <source>
        <strain evidence="16 17">AP64</strain>
    </source>
</reference>
<dbReference type="GO" id="GO:0046872">
    <property type="term" value="F:metal ion binding"/>
    <property type="evidence" value="ECO:0007669"/>
    <property type="project" value="UniProtKB-KW"/>
</dbReference>
<accession>A0A145Q443</accession>
<evidence type="ECO:0000256" key="12">
    <source>
        <dbReference type="ARBA" id="ARBA00034078"/>
    </source>
</evidence>
<dbReference type="GO" id="GO:0042773">
    <property type="term" value="P:ATP synthesis coupled electron transport"/>
    <property type="evidence" value="ECO:0007669"/>
    <property type="project" value="InterPro"/>
</dbReference>
<dbReference type="SUPFAM" id="SSF54292">
    <property type="entry name" value="2Fe-2S ferredoxin-like"/>
    <property type="match status" value="1"/>
</dbReference>
<keyword evidence="7" id="KW-1278">Translocase</keyword>
<dbReference type="AlphaFoldDB" id="A0A145Q443"/>
<evidence type="ECO:0000256" key="2">
    <source>
        <dbReference type="ARBA" id="ARBA00004370"/>
    </source>
</evidence>
<dbReference type="EMBL" id="CP011454">
    <property type="protein sequence ID" value="AMW06813.1"/>
    <property type="molecule type" value="Genomic_DNA"/>
</dbReference>
<dbReference type="Pfam" id="PF22117">
    <property type="entry name" value="Fer4_Nqo3"/>
    <property type="match status" value="1"/>
</dbReference>
<dbReference type="PROSITE" id="PS00643">
    <property type="entry name" value="COMPLEX1_75K_3"/>
    <property type="match status" value="1"/>
</dbReference>
<keyword evidence="10" id="KW-0520">NAD</keyword>
<dbReference type="Pfam" id="PF10588">
    <property type="entry name" value="NADH-G_4Fe-4S_3"/>
    <property type="match status" value="1"/>
</dbReference>
<evidence type="ECO:0000313" key="17">
    <source>
        <dbReference type="Proteomes" id="UP000076404"/>
    </source>
</evidence>
<organism evidence="16 17">
    <name type="scientific">Gemmatimonas phototrophica</name>
    <dbReference type="NCBI Taxonomy" id="1379270"/>
    <lineage>
        <taxon>Bacteria</taxon>
        <taxon>Pseudomonadati</taxon>
        <taxon>Gemmatimonadota</taxon>
        <taxon>Gemmatimonadia</taxon>
        <taxon>Gemmatimonadales</taxon>
        <taxon>Gemmatimonadaceae</taxon>
        <taxon>Gemmatimonas</taxon>
    </lineage>
</organism>
<dbReference type="PANTHER" id="PTHR43105">
    <property type="entry name" value="RESPIRATORY NITRATE REDUCTASE"/>
    <property type="match status" value="1"/>
</dbReference>
<evidence type="ECO:0000256" key="1">
    <source>
        <dbReference type="ARBA" id="ARBA00001966"/>
    </source>
</evidence>
<dbReference type="CDD" id="cd00207">
    <property type="entry name" value="fer2"/>
    <property type="match status" value="1"/>
</dbReference>